<keyword evidence="13 14" id="KW-0472">Membrane</keyword>
<evidence type="ECO:0000313" key="18">
    <source>
        <dbReference type="EMBL" id="MDZ5458867.1"/>
    </source>
</evidence>
<name>A0ABU5II93_9BURK</name>
<dbReference type="PIRSF" id="PIRSF003167">
    <property type="entry name" value="STHK_NarX/NarQ"/>
    <property type="match status" value="1"/>
</dbReference>
<dbReference type="SUPFAM" id="SSF55874">
    <property type="entry name" value="ATPase domain of HSP90 chaperone/DNA topoisomerase II/histidine kinase"/>
    <property type="match status" value="1"/>
</dbReference>
<dbReference type="SUPFAM" id="SSF55781">
    <property type="entry name" value="GAF domain-like"/>
    <property type="match status" value="1"/>
</dbReference>
<evidence type="ECO:0000256" key="2">
    <source>
        <dbReference type="ARBA" id="ARBA00004429"/>
    </source>
</evidence>
<dbReference type="InterPro" id="IPR005467">
    <property type="entry name" value="His_kinase_dom"/>
</dbReference>
<evidence type="ECO:0000259" key="16">
    <source>
        <dbReference type="PROSITE" id="PS50109"/>
    </source>
</evidence>
<keyword evidence="6 14" id="KW-0808">Transferase</keyword>
<dbReference type="Gene3D" id="1.20.120.960">
    <property type="entry name" value="Histidine kinase NarX, sensor domain"/>
    <property type="match status" value="1"/>
</dbReference>
<evidence type="ECO:0000313" key="19">
    <source>
        <dbReference type="Proteomes" id="UP001293718"/>
    </source>
</evidence>
<dbReference type="PROSITE" id="PS50109">
    <property type="entry name" value="HIS_KIN"/>
    <property type="match status" value="1"/>
</dbReference>
<evidence type="ECO:0000256" key="4">
    <source>
        <dbReference type="ARBA" id="ARBA00022519"/>
    </source>
</evidence>
<dbReference type="Proteomes" id="UP001293718">
    <property type="component" value="Unassembled WGS sequence"/>
</dbReference>
<dbReference type="Pfam" id="PF01590">
    <property type="entry name" value="GAF"/>
    <property type="match status" value="1"/>
</dbReference>
<dbReference type="CDD" id="cd06225">
    <property type="entry name" value="HAMP"/>
    <property type="match status" value="1"/>
</dbReference>
<evidence type="ECO:0000256" key="10">
    <source>
        <dbReference type="ARBA" id="ARBA00022840"/>
    </source>
</evidence>
<proteinExistence type="predicted"/>
<dbReference type="CDD" id="cd16917">
    <property type="entry name" value="HATPase_UhpB-NarQ-NarX-like"/>
    <property type="match status" value="1"/>
</dbReference>
<protein>
    <recommendedName>
        <fullName evidence="14">Sensor protein</fullName>
        <ecNumber evidence="14">2.7.13.3</ecNumber>
    </recommendedName>
</protein>
<dbReference type="InterPro" id="IPR003660">
    <property type="entry name" value="HAMP_dom"/>
</dbReference>
<dbReference type="InterPro" id="IPR042295">
    <property type="entry name" value="NarX-like_N_sf"/>
</dbReference>
<keyword evidence="9 14" id="KW-0418">Kinase</keyword>
<sequence>MKTPWTLARKLLAIGAAVLVLALASIGLTLWVSWQLEGGAAAVNEAGRMRMQTWQLAASLHDTSPEQVQAQFDRFQASLDLLGRGDPSRPLFVPWNDAVHAAFADVLQQWQQLHARWAQGTLPAPAQVRADADAFVRSVDLFVGSIELQLARFTSILHLYQLAMLGLAIAVAVALFYTGHLFVLEPLARLQRGLERVEQADFDARVEVQSRDEFGRLGEGFNRMAQTLQSLYRGLEDKVREKTAKLELQRGRLQALYDVSALLARSDTLEGMAQHFAKQVRRIAGADAAAIRWSDEANQRYLLLAGEGLPAALSEGEHCVPTGECLCGQSAADARTRVIPIVMADQTLGHCAREGFKTLVSVPVRLHHRLLGEVDLFFRGSVTLSDEERSLLDALASHLAGGMEGLRAAALEREGAVAEERSFIARELHDSIAQSLAFLKIQVQLLRAARQRGDEAVVERTLGELDTGVRECMGDVRELLVHFRTRTNAEHIEPALRTTLQKFEHQTGLKSHLELEGHALPLDPDAQVQVLHVVQEALSNVRKHARASQVWVEVAADSAGWRFEVRDDGQGFDPDADRAETHVGLRIMRERAARIGAQVRVDAVPGAGSCVTLTVPPSAAASAVSTAPAAGTPPAAQAPSAAA</sequence>
<dbReference type="Gene3D" id="3.30.565.10">
    <property type="entry name" value="Histidine kinase-like ATPase, C-terminal domain"/>
    <property type="match status" value="1"/>
</dbReference>
<gene>
    <name evidence="18" type="ORF">SM757_19985</name>
</gene>
<dbReference type="Pfam" id="PF02518">
    <property type="entry name" value="HATPase_c"/>
    <property type="match status" value="1"/>
</dbReference>
<evidence type="ECO:0000256" key="14">
    <source>
        <dbReference type="PIRNR" id="PIRNR003167"/>
    </source>
</evidence>
<comment type="catalytic activity">
    <reaction evidence="1 14">
        <text>ATP + protein L-histidine = ADP + protein N-phospho-L-histidine.</text>
        <dbReference type="EC" id="2.7.13.3"/>
    </reaction>
</comment>
<dbReference type="SMART" id="SM00387">
    <property type="entry name" value="HATPase_c"/>
    <property type="match status" value="1"/>
</dbReference>
<dbReference type="InterPro" id="IPR050482">
    <property type="entry name" value="Sensor_HK_TwoCompSys"/>
</dbReference>
<dbReference type="PANTHER" id="PTHR24421:SF10">
    <property type="entry name" value="NITRATE_NITRITE SENSOR PROTEIN NARQ"/>
    <property type="match status" value="1"/>
</dbReference>
<dbReference type="EC" id="2.7.13.3" evidence="14"/>
<evidence type="ECO:0000256" key="11">
    <source>
        <dbReference type="ARBA" id="ARBA00022989"/>
    </source>
</evidence>
<feature type="transmembrane region" description="Helical" evidence="15">
    <location>
        <begin position="12"/>
        <end position="34"/>
    </location>
</feature>
<keyword evidence="3 14" id="KW-1003">Cell membrane</keyword>
<feature type="transmembrane region" description="Helical" evidence="15">
    <location>
        <begin position="159"/>
        <end position="184"/>
    </location>
</feature>
<accession>A0ABU5II93</accession>
<dbReference type="InterPro" id="IPR016380">
    <property type="entry name" value="Sig_transdc_His_kin_NarX/NarQ"/>
</dbReference>
<evidence type="ECO:0000256" key="5">
    <source>
        <dbReference type="ARBA" id="ARBA00022553"/>
    </source>
</evidence>
<dbReference type="RefSeq" id="WP_066333668.1">
    <property type="nucleotide sequence ID" value="NZ_JAXOJX010000035.1"/>
</dbReference>
<dbReference type="Pfam" id="PF00672">
    <property type="entry name" value="HAMP"/>
    <property type="match status" value="1"/>
</dbReference>
<dbReference type="Pfam" id="PF07730">
    <property type="entry name" value="HisKA_3"/>
    <property type="match status" value="1"/>
</dbReference>
<keyword evidence="12 14" id="KW-0902">Two-component regulatory system</keyword>
<organism evidence="18 19">
    <name type="scientific">Azohydromonas lata</name>
    <dbReference type="NCBI Taxonomy" id="45677"/>
    <lineage>
        <taxon>Bacteria</taxon>
        <taxon>Pseudomonadati</taxon>
        <taxon>Pseudomonadota</taxon>
        <taxon>Betaproteobacteria</taxon>
        <taxon>Burkholderiales</taxon>
        <taxon>Sphaerotilaceae</taxon>
        <taxon>Azohydromonas</taxon>
    </lineage>
</organism>
<dbReference type="InterPro" id="IPR003594">
    <property type="entry name" value="HATPase_dom"/>
</dbReference>
<dbReference type="InterPro" id="IPR029016">
    <property type="entry name" value="GAF-like_dom_sf"/>
</dbReference>
<dbReference type="Gene3D" id="3.30.450.40">
    <property type="match status" value="1"/>
</dbReference>
<evidence type="ECO:0000256" key="7">
    <source>
        <dbReference type="ARBA" id="ARBA00022692"/>
    </source>
</evidence>
<dbReference type="SMART" id="SM00065">
    <property type="entry name" value="GAF"/>
    <property type="match status" value="1"/>
</dbReference>
<evidence type="ECO:0000256" key="6">
    <source>
        <dbReference type="ARBA" id="ARBA00022679"/>
    </source>
</evidence>
<dbReference type="InterPro" id="IPR029095">
    <property type="entry name" value="NarX-like_N"/>
</dbReference>
<evidence type="ECO:0000256" key="15">
    <source>
        <dbReference type="SAM" id="Phobius"/>
    </source>
</evidence>
<dbReference type="PANTHER" id="PTHR24421">
    <property type="entry name" value="NITRATE/NITRITE SENSOR PROTEIN NARX-RELATED"/>
    <property type="match status" value="1"/>
</dbReference>
<dbReference type="Gene3D" id="6.10.340.10">
    <property type="match status" value="1"/>
</dbReference>
<comment type="subcellular location">
    <subcellularLocation>
        <location evidence="2">Cell inner membrane</location>
        <topology evidence="2">Multi-pass membrane protein</topology>
    </subcellularLocation>
</comment>
<keyword evidence="19" id="KW-1185">Reference proteome</keyword>
<feature type="domain" description="Histidine kinase" evidence="16">
    <location>
        <begin position="527"/>
        <end position="619"/>
    </location>
</feature>
<dbReference type="InterPro" id="IPR011712">
    <property type="entry name" value="Sig_transdc_His_kin_sub3_dim/P"/>
</dbReference>
<dbReference type="SMART" id="SM00304">
    <property type="entry name" value="HAMP"/>
    <property type="match status" value="1"/>
</dbReference>
<evidence type="ECO:0000259" key="17">
    <source>
        <dbReference type="PROSITE" id="PS50885"/>
    </source>
</evidence>
<evidence type="ECO:0000256" key="8">
    <source>
        <dbReference type="ARBA" id="ARBA00022741"/>
    </source>
</evidence>
<dbReference type="InterPro" id="IPR003018">
    <property type="entry name" value="GAF"/>
</dbReference>
<keyword evidence="5" id="KW-0597">Phosphoprotein</keyword>
<keyword evidence="4 14" id="KW-0997">Cell inner membrane</keyword>
<dbReference type="Pfam" id="PF13675">
    <property type="entry name" value="PilJ"/>
    <property type="match status" value="1"/>
</dbReference>
<dbReference type="InterPro" id="IPR036890">
    <property type="entry name" value="HATPase_C_sf"/>
</dbReference>
<feature type="domain" description="HAMP" evidence="17">
    <location>
        <begin position="181"/>
        <end position="233"/>
    </location>
</feature>
<comment type="caution">
    <text evidence="18">The sequence shown here is derived from an EMBL/GenBank/DDBJ whole genome shotgun (WGS) entry which is preliminary data.</text>
</comment>
<evidence type="ECO:0000256" key="9">
    <source>
        <dbReference type="ARBA" id="ARBA00022777"/>
    </source>
</evidence>
<evidence type="ECO:0000256" key="12">
    <source>
        <dbReference type="ARBA" id="ARBA00023012"/>
    </source>
</evidence>
<dbReference type="PROSITE" id="PS50885">
    <property type="entry name" value="HAMP"/>
    <property type="match status" value="1"/>
</dbReference>
<reference evidence="18 19" key="1">
    <citation type="submission" date="2023-11" db="EMBL/GenBank/DDBJ databases">
        <title>Draft genome of Azohydromonas lata strain H1 (DSM1123), a polyhydroxyalkanoate producer.</title>
        <authorList>
            <person name="Traversa D."/>
            <person name="D'Addabbo P."/>
            <person name="Pazzani C."/>
            <person name="Manzari C."/>
            <person name="Chiara M."/>
            <person name="Scrascia M."/>
        </authorList>
    </citation>
    <scope>NUCLEOTIDE SEQUENCE [LARGE SCALE GENOMIC DNA]</scope>
    <source>
        <strain evidence="18 19">H1</strain>
    </source>
</reference>
<keyword evidence="8 14" id="KW-0547">Nucleotide-binding</keyword>
<keyword evidence="11 15" id="KW-1133">Transmembrane helix</keyword>
<evidence type="ECO:0000256" key="3">
    <source>
        <dbReference type="ARBA" id="ARBA00022475"/>
    </source>
</evidence>
<keyword evidence="10 14" id="KW-0067">ATP-binding</keyword>
<keyword evidence="7 15" id="KW-0812">Transmembrane</keyword>
<evidence type="ECO:0000256" key="1">
    <source>
        <dbReference type="ARBA" id="ARBA00000085"/>
    </source>
</evidence>
<evidence type="ECO:0000256" key="13">
    <source>
        <dbReference type="ARBA" id="ARBA00023136"/>
    </source>
</evidence>
<dbReference type="SUPFAM" id="SSF158472">
    <property type="entry name" value="HAMP domain-like"/>
    <property type="match status" value="1"/>
</dbReference>
<dbReference type="EMBL" id="JAXOJX010000035">
    <property type="protein sequence ID" value="MDZ5458867.1"/>
    <property type="molecule type" value="Genomic_DNA"/>
</dbReference>
<dbReference type="Gene3D" id="1.20.5.1930">
    <property type="match status" value="1"/>
</dbReference>